<evidence type="ECO:0000313" key="2">
    <source>
        <dbReference type="EMBL" id="OOV05724.1"/>
    </source>
</evidence>
<comment type="caution">
    <text evidence="2">The sequence shown here is derived from an EMBL/GenBank/DDBJ whole genome shotgun (WGS) entry which is preliminary data.</text>
</comment>
<feature type="domain" description="Polymerase beta nucleotidyltransferase" evidence="1">
    <location>
        <begin position="11"/>
        <end position="66"/>
    </location>
</feature>
<organism evidence="2 3">
    <name type="scientific">Rhodoferax fermentans</name>
    <dbReference type="NCBI Taxonomy" id="28066"/>
    <lineage>
        <taxon>Bacteria</taxon>
        <taxon>Pseudomonadati</taxon>
        <taxon>Pseudomonadota</taxon>
        <taxon>Betaproteobacteria</taxon>
        <taxon>Burkholderiales</taxon>
        <taxon>Comamonadaceae</taxon>
        <taxon>Rhodoferax</taxon>
    </lineage>
</organism>
<protein>
    <recommendedName>
        <fullName evidence="1">Polymerase beta nucleotidyltransferase domain-containing protein</fullName>
    </recommendedName>
</protein>
<gene>
    <name evidence="2" type="ORF">RF819_02515</name>
</gene>
<reference evidence="2 3" key="1">
    <citation type="submission" date="2017-01" db="EMBL/GenBank/DDBJ databases">
        <title>Genome sequencing of Rhodoferax fermentans JCM 7819.</title>
        <authorList>
            <person name="Kim Y.J."/>
            <person name="Farh M.E.-A."/>
            <person name="Yang D.-C."/>
        </authorList>
    </citation>
    <scope>NUCLEOTIDE SEQUENCE [LARGE SCALE GENOMIC DNA]</scope>
    <source>
        <strain evidence="2 3">JCM 7819</strain>
    </source>
</reference>
<dbReference type="Proteomes" id="UP000190750">
    <property type="component" value="Unassembled WGS sequence"/>
</dbReference>
<dbReference type="AlphaFoldDB" id="A0A1T1ANT2"/>
<proteinExistence type="predicted"/>
<dbReference type="Pfam" id="PF18765">
    <property type="entry name" value="Polbeta"/>
    <property type="match status" value="1"/>
</dbReference>
<name>A0A1T1ANT2_RHOFE</name>
<dbReference type="EMBL" id="MTJN01000002">
    <property type="protein sequence ID" value="OOV05724.1"/>
    <property type="molecule type" value="Genomic_DNA"/>
</dbReference>
<dbReference type="CDD" id="cd05403">
    <property type="entry name" value="NT_KNTase_like"/>
    <property type="match status" value="1"/>
</dbReference>
<dbReference type="OrthoDB" id="559450at2"/>
<evidence type="ECO:0000313" key="3">
    <source>
        <dbReference type="Proteomes" id="UP000190750"/>
    </source>
</evidence>
<dbReference type="InterPro" id="IPR043519">
    <property type="entry name" value="NT_sf"/>
</dbReference>
<dbReference type="Gene3D" id="3.30.460.10">
    <property type="entry name" value="Beta Polymerase, domain 2"/>
    <property type="match status" value="1"/>
</dbReference>
<dbReference type="SUPFAM" id="SSF81301">
    <property type="entry name" value="Nucleotidyltransferase"/>
    <property type="match status" value="1"/>
</dbReference>
<keyword evidence="3" id="KW-1185">Reference proteome</keyword>
<dbReference type="InterPro" id="IPR041633">
    <property type="entry name" value="Polbeta"/>
</dbReference>
<evidence type="ECO:0000259" key="1">
    <source>
        <dbReference type="Pfam" id="PF18765"/>
    </source>
</evidence>
<dbReference type="RefSeq" id="WP_078363506.1">
    <property type="nucleotide sequence ID" value="NZ_MTJN01000002.1"/>
</dbReference>
<accession>A0A1T1ANT2</accession>
<sequence length="128" mass="14771">MNIEIMPFLRQVLEVGHDISSIWLFGSRANGTDTEKSDWDFIAFGSEGTLERLQSATNLHRQDIDFMVVTNGIDFRNAWGPRLKSGSLKTWEWKILSEDLCEYMQSKEKAGHDFDVECTTKKAIRVWP</sequence>